<feature type="domain" description="HTH tetR-type" evidence="5">
    <location>
        <begin position="5"/>
        <end position="65"/>
    </location>
</feature>
<name>A0ABS2KTZ3_9NOCA</name>
<evidence type="ECO:0000256" key="2">
    <source>
        <dbReference type="ARBA" id="ARBA00023125"/>
    </source>
</evidence>
<dbReference type="PRINTS" id="PR00455">
    <property type="entry name" value="HTHTETR"/>
</dbReference>
<evidence type="ECO:0000256" key="3">
    <source>
        <dbReference type="ARBA" id="ARBA00023163"/>
    </source>
</evidence>
<feature type="DNA-binding region" description="H-T-H motif" evidence="4">
    <location>
        <begin position="215"/>
        <end position="234"/>
    </location>
</feature>
<dbReference type="Pfam" id="PF00440">
    <property type="entry name" value="TetR_N"/>
    <property type="match status" value="2"/>
</dbReference>
<dbReference type="PANTHER" id="PTHR30055">
    <property type="entry name" value="HTH-TYPE TRANSCRIPTIONAL REGULATOR RUTR"/>
    <property type="match status" value="1"/>
</dbReference>
<dbReference type="RefSeq" id="WP_204868456.1">
    <property type="nucleotide sequence ID" value="NZ_JAFBBK010000001.1"/>
</dbReference>
<dbReference type="Proteomes" id="UP000703038">
    <property type="component" value="Unassembled WGS sequence"/>
</dbReference>
<reference evidence="6 7" key="1">
    <citation type="submission" date="2021-01" db="EMBL/GenBank/DDBJ databases">
        <title>Genomics of switchgrass bacterial isolates.</title>
        <authorList>
            <person name="Shade A."/>
        </authorList>
    </citation>
    <scope>NUCLEOTIDE SEQUENCE [LARGE SCALE GENOMIC DNA]</scope>
    <source>
        <strain evidence="6 7">PvP111</strain>
    </source>
</reference>
<dbReference type="InterPro" id="IPR001647">
    <property type="entry name" value="HTH_TetR"/>
</dbReference>
<dbReference type="EMBL" id="JAFBBK010000001">
    <property type="protein sequence ID" value="MBM7415414.1"/>
    <property type="molecule type" value="Genomic_DNA"/>
</dbReference>
<evidence type="ECO:0000313" key="6">
    <source>
        <dbReference type="EMBL" id="MBM7415414.1"/>
    </source>
</evidence>
<dbReference type="SUPFAM" id="SSF46689">
    <property type="entry name" value="Homeodomain-like"/>
    <property type="match status" value="2"/>
</dbReference>
<proteinExistence type="predicted"/>
<evidence type="ECO:0000259" key="5">
    <source>
        <dbReference type="PROSITE" id="PS50977"/>
    </source>
</evidence>
<evidence type="ECO:0000256" key="1">
    <source>
        <dbReference type="ARBA" id="ARBA00023015"/>
    </source>
</evidence>
<keyword evidence="2 4" id="KW-0238">DNA-binding</keyword>
<gene>
    <name evidence="6" type="ORF">JOE42_002147</name>
</gene>
<dbReference type="Gene3D" id="1.10.10.60">
    <property type="entry name" value="Homeodomain-like"/>
    <property type="match status" value="1"/>
</dbReference>
<evidence type="ECO:0000256" key="4">
    <source>
        <dbReference type="PROSITE-ProRule" id="PRU00335"/>
    </source>
</evidence>
<comment type="caution">
    <text evidence="6">The sequence shown here is derived from an EMBL/GenBank/DDBJ whole genome shotgun (WGS) entry which is preliminary data.</text>
</comment>
<accession>A0ABS2KTZ3</accession>
<protein>
    <submittedName>
        <fullName evidence="6">AcrR family transcriptional regulator</fullName>
    </submittedName>
</protein>
<feature type="DNA-binding region" description="H-T-H motif" evidence="4">
    <location>
        <begin position="28"/>
        <end position="47"/>
    </location>
</feature>
<keyword evidence="1" id="KW-0805">Transcription regulation</keyword>
<dbReference type="InterPro" id="IPR009057">
    <property type="entry name" value="Homeodomain-like_sf"/>
</dbReference>
<feature type="domain" description="HTH tetR-type" evidence="5">
    <location>
        <begin position="192"/>
        <end position="252"/>
    </location>
</feature>
<dbReference type="PROSITE" id="PS50977">
    <property type="entry name" value="HTH_TETR_2"/>
    <property type="match status" value="2"/>
</dbReference>
<keyword evidence="7" id="KW-1185">Reference proteome</keyword>
<organism evidence="6 7">
    <name type="scientific">Rhodococcoides corynebacterioides</name>
    <dbReference type="NCBI Taxonomy" id="53972"/>
    <lineage>
        <taxon>Bacteria</taxon>
        <taxon>Bacillati</taxon>
        <taxon>Actinomycetota</taxon>
        <taxon>Actinomycetes</taxon>
        <taxon>Mycobacteriales</taxon>
        <taxon>Nocardiaceae</taxon>
        <taxon>Rhodococcoides</taxon>
    </lineage>
</organism>
<evidence type="ECO:0000313" key="7">
    <source>
        <dbReference type="Proteomes" id="UP000703038"/>
    </source>
</evidence>
<dbReference type="PANTHER" id="PTHR30055:SF234">
    <property type="entry name" value="HTH-TYPE TRANSCRIPTIONAL REGULATOR BETI"/>
    <property type="match status" value="1"/>
</dbReference>
<sequence>MTGGSPRPRRLLDAAADLFGARGYAAVGIDDVAAAAGVSGPSVYRWFDSKYDLLRTLHLTAVERLERRIAREGAPADHHTLALGALTVRRSLGTLRRDRPHLHDPDIGSVTTVLDAVTAAARRADPVLRPSRDSDVTTRAVLSTLSSIGTHRLAVPAAAVLEVLDSACAAVLSADLPDAVDDPELPHGVPPVGRRDALLRSAASLFDESEPAEVTMAAIASSVGIAASSTYRWFGGKTVVLDEVCLGAARRAADETARVLARSDTPHQALAGLARRRVALATRSPALRVLRRHGLSTGPATARELTVMARQERAEWVNLLASTMPGRSRGQSAVLVEATFTVVDDLSRHVDERRLTAVVTAMLGVDDSGPRSPHR</sequence>
<dbReference type="InterPro" id="IPR050109">
    <property type="entry name" value="HTH-type_TetR-like_transc_reg"/>
</dbReference>
<dbReference type="Gene3D" id="1.10.357.10">
    <property type="entry name" value="Tetracycline Repressor, domain 2"/>
    <property type="match status" value="2"/>
</dbReference>
<keyword evidence="3" id="KW-0804">Transcription</keyword>